<gene>
    <name evidence="6" type="ORF">MZV50_10335</name>
</gene>
<feature type="domain" description="HTH lacI-type" evidence="5">
    <location>
        <begin position="30"/>
        <end position="84"/>
    </location>
</feature>
<dbReference type="GO" id="GO:0003677">
    <property type="term" value="F:DNA binding"/>
    <property type="evidence" value="ECO:0007669"/>
    <property type="project" value="UniProtKB-KW"/>
</dbReference>
<reference evidence="6 7" key="1">
    <citation type="submission" date="2022-04" db="EMBL/GenBank/DDBJ databases">
        <title>Genome sequence of soybean root-associated Caulobacter segnis RL271.</title>
        <authorList>
            <person name="Longley R."/>
            <person name="Bonito G."/>
            <person name="Trigodet F."/>
            <person name="Crosson S."/>
            <person name="Fiebig A."/>
        </authorList>
    </citation>
    <scope>NUCLEOTIDE SEQUENCE [LARGE SCALE GENOMIC DNA]</scope>
    <source>
        <strain evidence="6 7">RL271</strain>
    </source>
</reference>
<sequence>MNSSKTPSSSPEASSPESSENGVEGGRRRATINDIARLAGVSKKTVSRVINQSPFVRDETRERIEAVIAEWGYAPDPQARGLAFRRSFLIGMIYDNPNPQYVVNMQLGLLDGMRGSGFELVVHPCNRASPTFLQDVRSFVERQKLFGVVLPPSVSEDERVAKLLNEIGCSYIRIASVELDKPEHMIVGHDRMGAAAAAQHIVGLGHKRIAFISGPESFRSSHERRGGFEDGLAESGLKLTENDIVQGAYTFESGVACGDVLLARTPRPTAIFCGNDEMAAGVLQSARKAGLSVPQDVSVVGFDDFQIAQAVWPPLTTVHTPTREIGKMAAEKLIGVERREPRDMTKTEPSLVVRESSGPVPV</sequence>
<evidence type="ECO:0000313" key="7">
    <source>
        <dbReference type="Proteomes" id="UP001057520"/>
    </source>
</evidence>
<dbReference type="EMBL" id="CP096040">
    <property type="protein sequence ID" value="USQ97903.1"/>
    <property type="molecule type" value="Genomic_DNA"/>
</dbReference>
<dbReference type="PRINTS" id="PR00036">
    <property type="entry name" value="HTHLACI"/>
</dbReference>
<evidence type="ECO:0000256" key="4">
    <source>
        <dbReference type="SAM" id="MobiDB-lite"/>
    </source>
</evidence>
<dbReference type="SMART" id="SM00354">
    <property type="entry name" value="HTH_LACI"/>
    <property type="match status" value="1"/>
</dbReference>
<dbReference type="InterPro" id="IPR046335">
    <property type="entry name" value="LacI/GalR-like_sensor"/>
</dbReference>
<accession>A0ABY4ZZD8</accession>
<dbReference type="PROSITE" id="PS00356">
    <property type="entry name" value="HTH_LACI_1"/>
    <property type="match status" value="1"/>
</dbReference>
<dbReference type="Pfam" id="PF00356">
    <property type="entry name" value="LacI"/>
    <property type="match status" value="1"/>
</dbReference>
<feature type="region of interest" description="Disordered" evidence="4">
    <location>
        <begin position="1"/>
        <end position="29"/>
    </location>
</feature>
<dbReference type="CDD" id="cd01545">
    <property type="entry name" value="PBP1_SalR"/>
    <property type="match status" value="1"/>
</dbReference>
<feature type="region of interest" description="Disordered" evidence="4">
    <location>
        <begin position="338"/>
        <end position="362"/>
    </location>
</feature>
<dbReference type="PANTHER" id="PTHR30146:SF153">
    <property type="entry name" value="LACTOSE OPERON REPRESSOR"/>
    <property type="match status" value="1"/>
</dbReference>
<dbReference type="SUPFAM" id="SSF53822">
    <property type="entry name" value="Periplasmic binding protein-like I"/>
    <property type="match status" value="1"/>
</dbReference>
<dbReference type="PROSITE" id="PS50932">
    <property type="entry name" value="HTH_LACI_2"/>
    <property type="match status" value="1"/>
</dbReference>
<keyword evidence="1" id="KW-0805">Transcription regulation</keyword>
<evidence type="ECO:0000313" key="6">
    <source>
        <dbReference type="EMBL" id="USQ97903.1"/>
    </source>
</evidence>
<name>A0ABY4ZZD8_9CAUL</name>
<evidence type="ECO:0000256" key="2">
    <source>
        <dbReference type="ARBA" id="ARBA00023125"/>
    </source>
</evidence>
<dbReference type="Gene3D" id="3.40.50.2300">
    <property type="match status" value="2"/>
</dbReference>
<feature type="compositionally biased region" description="Low complexity" evidence="4">
    <location>
        <begin position="1"/>
        <end position="20"/>
    </location>
</feature>
<evidence type="ECO:0000256" key="3">
    <source>
        <dbReference type="ARBA" id="ARBA00023163"/>
    </source>
</evidence>
<dbReference type="InterPro" id="IPR000843">
    <property type="entry name" value="HTH_LacI"/>
</dbReference>
<protein>
    <submittedName>
        <fullName evidence="6">LacI family DNA-binding transcriptional regulator</fullName>
    </submittedName>
</protein>
<keyword evidence="3" id="KW-0804">Transcription</keyword>
<dbReference type="SUPFAM" id="SSF47413">
    <property type="entry name" value="lambda repressor-like DNA-binding domains"/>
    <property type="match status" value="1"/>
</dbReference>
<evidence type="ECO:0000256" key="1">
    <source>
        <dbReference type="ARBA" id="ARBA00023015"/>
    </source>
</evidence>
<dbReference type="InterPro" id="IPR010982">
    <property type="entry name" value="Lambda_DNA-bd_dom_sf"/>
</dbReference>
<dbReference type="CDD" id="cd01392">
    <property type="entry name" value="HTH_LacI"/>
    <property type="match status" value="1"/>
</dbReference>
<organism evidence="6 7">
    <name type="scientific">Caulobacter segnis</name>
    <dbReference type="NCBI Taxonomy" id="88688"/>
    <lineage>
        <taxon>Bacteria</taxon>
        <taxon>Pseudomonadati</taxon>
        <taxon>Pseudomonadota</taxon>
        <taxon>Alphaproteobacteria</taxon>
        <taxon>Caulobacterales</taxon>
        <taxon>Caulobacteraceae</taxon>
        <taxon>Caulobacter</taxon>
    </lineage>
</organism>
<keyword evidence="2 6" id="KW-0238">DNA-binding</keyword>
<dbReference type="PANTHER" id="PTHR30146">
    <property type="entry name" value="LACI-RELATED TRANSCRIPTIONAL REPRESSOR"/>
    <property type="match status" value="1"/>
</dbReference>
<dbReference type="InterPro" id="IPR028082">
    <property type="entry name" value="Peripla_BP_I"/>
</dbReference>
<keyword evidence="7" id="KW-1185">Reference proteome</keyword>
<dbReference type="Gene3D" id="1.10.260.40">
    <property type="entry name" value="lambda repressor-like DNA-binding domains"/>
    <property type="match status" value="1"/>
</dbReference>
<dbReference type="Proteomes" id="UP001057520">
    <property type="component" value="Chromosome"/>
</dbReference>
<proteinExistence type="predicted"/>
<evidence type="ECO:0000259" key="5">
    <source>
        <dbReference type="PROSITE" id="PS50932"/>
    </source>
</evidence>
<dbReference type="Pfam" id="PF13377">
    <property type="entry name" value="Peripla_BP_3"/>
    <property type="match status" value="1"/>
</dbReference>